<feature type="region of interest" description="Disordered" evidence="1">
    <location>
        <begin position="70"/>
        <end position="106"/>
    </location>
</feature>
<evidence type="ECO:0000256" key="1">
    <source>
        <dbReference type="SAM" id="MobiDB-lite"/>
    </source>
</evidence>
<accession>A0AAI8VTZ4</accession>
<dbReference type="Proteomes" id="UP001295740">
    <property type="component" value="Unassembled WGS sequence"/>
</dbReference>
<proteinExistence type="predicted"/>
<evidence type="ECO:0000313" key="3">
    <source>
        <dbReference type="Proteomes" id="UP001295740"/>
    </source>
</evidence>
<name>A0AAI8VTZ4_9PEZI</name>
<feature type="compositionally biased region" description="Basic and acidic residues" evidence="1">
    <location>
        <begin position="314"/>
        <end position="339"/>
    </location>
</feature>
<comment type="caution">
    <text evidence="2">The sequence shown here is derived from an EMBL/GenBank/DDBJ whole genome shotgun (WGS) entry which is preliminary data.</text>
</comment>
<keyword evidence="3" id="KW-1185">Reference proteome</keyword>
<feature type="region of interest" description="Disordered" evidence="1">
    <location>
        <begin position="313"/>
        <end position="339"/>
    </location>
</feature>
<organism evidence="2 3">
    <name type="scientific">Anthostomella pinea</name>
    <dbReference type="NCBI Taxonomy" id="933095"/>
    <lineage>
        <taxon>Eukaryota</taxon>
        <taxon>Fungi</taxon>
        <taxon>Dikarya</taxon>
        <taxon>Ascomycota</taxon>
        <taxon>Pezizomycotina</taxon>
        <taxon>Sordariomycetes</taxon>
        <taxon>Xylariomycetidae</taxon>
        <taxon>Xylariales</taxon>
        <taxon>Xylariaceae</taxon>
        <taxon>Anthostomella</taxon>
    </lineage>
</organism>
<dbReference type="EMBL" id="CAUWAG010000018">
    <property type="protein sequence ID" value="CAJ2510634.1"/>
    <property type="molecule type" value="Genomic_DNA"/>
</dbReference>
<gene>
    <name evidence="2" type="ORF">KHLLAP_LOCUS11102</name>
</gene>
<evidence type="ECO:0000313" key="2">
    <source>
        <dbReference type="EMBL" id="CAJ2510634.1"/>
    </source>
</evidence>
<protein>
    <submittedName>
        <fullName evidence="2">Uu.00g062590.m01.CDS01</fullName>
    </submittedName>
</protein>
<feature type="compositionally biased region" description="Low complexity" evidence="1">
    <location>
        <begin position="74"/>
        <end position="86"/>
    </location>
</feature>
<dbReference type="AlphaFoldDB" id="A0AAI8VTZ4"/>
<reference evidence="2" key="1">
    <citation type="submission" date="2023-10" db="EMBL/GenBank/DDBJ databases">
        <authorList>
            <person name="Hackl T."/>
        </authorList>
    </citation>
    <scope>NUCLEOTIDE SEQUENCE</scope>
</reference>
<sequence>MLPPVDLAVFTNNPGFSKLYKTVTGALLNSDGSTKVDEAAKKRDAVRDELKAHRLKATRIHLLRQAISTAVPDTTPSQPSKQQQQQQHRRTKSKPQPQTQQSPPLPPEIMDILLLIPPFLSHASTMTPAALTLLLSRPPFSDLATHFPQLIEVISGRLTRQANSLARALRPTTNASYIHRSIPLLPSTTITLLDTLATSKQTLTAARLAATTSLTSYLRQHTQALTLLLRALEVKHGAAARSSELRAENACLEAQTCALAVEALLWDARSTVYPPEARVALANYRRHLRVARMRLADGSRVREAELADYGVPVRSDEKDARPGRGRGGKGDEGKERTMREMARVWREMETRLGEVRGDLNRLG</sequence>